<comment type="caution">
    <text evidence="4">The sequence shown here is derived from an EMBL/GenBank/DDBJ whole genome shotgun (WGS) entry which is preliminary data.</text>
</comment>
<dbReference type="PANTHER" id="PTHR45947:SF3">
    <property type="entry name" value="SULFOQUINOVOSYL TRANSFERASE SQD2"/>
    <property type="match status" value="1"/>
</dbReference>
<dbReference type="Gene3D" id="3.40.50.2000">
    <property type="entry name" value="Glycogen Phosphorylase B"/>
    <property type="match status" value="2"/>
</dbReference>
<proteinExistence type="predicted"/>
<name>A0A917EQL2_9BACI</name>
<evidence type="ECO:0000313" key="5">
    <source>
        <dbReference type="Proteomes" id="UP000605259"/>
    </source>
</evidence>
<evidence type="ECO:0000256" key="1">
    <source>
        <dbReference type="SAM" id="MobiDB-lite"/>
    </source>
</evidence>
<protein>
    <submittedName>
        <fullName evidence="4">Uncharacterized protein</fullName>
    </submittedName>
</protein>
<evidence type="ECO:0000259" key="3">
    <source>
        <dbReference type="Pfam" id="PF13439"/>
    </source>
</evidence>
<feature type="domain" description="Glycosyltransferase subfamily 4-like N-terminal" evidence="3">
    <location>
        <begin position="82"/>
        <end position="259"/>
    </location>
</feature>
<dbReference type="PANTHER" id="PTHR45947">
    <property type="entry name" value="SULFOQUINOVOSYL TRANSFERASE SQD2"/>
    <property type="match status" value="1"/>
</dbReference>
<feature type="domain" description="Glycosyl transferase family 1" evidence="2">
    <location>
        <begin position="270"/>
        <end position="428"/>
    </location>
</feature>
<dbReference type="InterPro" id="IPR028098">
    <property type="entry name" value="Glyco_trans_4-like_N"/>
</dbReference>
<dbReference type="GO" id="GO:0016757">
    <property type="term" value="F:glycosyltransferase activity"/>
    <property type="evidence" value="ECO:0007669"/>
    <property type="project" value="InterPro"/>
</dbReference>
<dbReference type="Proteomes" id="UP000605259">
    <property type="component" value="Unassembled WGS sequence"/>
</dbReference>
<dbReference type="InterPro" id="IPR001296">
    <property type="entry name" value="Glyco_trans_1"/>
</dbReference>
<organism evidence="4 5">
    <name type="scientific">Priestia taiwanensis</name>
    <dbReference type="NCBI Taxonomy" id="1347902"/>
    <lineage>
        <taxon>Bacteria</taxon>
        <taxon>Bacillati</taxon>
        <taxon>Bacillota</taxon>
        <taxon>Bacilli</taxon>
        <taxon>Bacillales</taxon>
        <taxon>Bacillaceae</taxon>
        <taxon>Priestia</taxon>
    </lineage>
</organism>
<gene>
    <name evidence="4" type="ORF">GCM10007140_22530</name>
</gene>
<reference evidence="4" key="2">
    <citation type="submission" date="2020-09" db="EMBL/GenBank/DDBJ databases">
        <authorList>
            <person name="Sun Q."/>
            <person name="Zhou Y."/>
        </authorList>
    </citation>
    <scope>NUCLEOTIDE SEQUENCE</scope>
    <source>
        <strain evidence="4">CGMCC 1.12698</strain>
    </source>
</reference>
<dbReference type="Pfam" id="PF13439">
    <property type="entry name" value="Glyco_transf_4"/>
    <property type="match status" value="1"/>
</dbReference>
<feature type="region of interest" description="Disordered" evidence="1">
    <location>
        <begin position="20"/>
        <end position="60"/>
    </location>
</feature>
<feature type="compositionally biased region" description="Basic and acidic residues" evidence="1">
    <location>
        <begin position="45"/>
        <end position="59"/>
    </location>
</feature>
<keyword evidence="5" id="KW-1185">Reference proteome</keyword>
<evidence type="ECO:0000259" key="2">
    <source>
        <dbReference type="Pfam" id="PF00534"/>
    </source>
</evidence>
<dbReference type="EMBL" id="BMFK01000001">
    <property type="protein sequence ID" value="GGE72084.1"/>
    <property type="molecule type" value="Genomic_DNA"/>
</dbReference>
<reference evidence="4" key="1">
    <citation type="journal article" date="2014" name="Int. J. Syst. Evol. Microbiol.">
        <title>Complete genome sequence of Corynebacterium casei LMG S-19264T (=DSM 44701T), isolated from a smear-ripened cheese.</title>
        <authorList>
            <consortium name="US DOE Joint Genome Institute (JGI-PGF)"/>
            <person name="Walter F."/>
            <person name="Albersmeier A."/>
            <person name="Kalinowski J."/>
            <person name="Ruckert C."/>
        </authorList>
    </citation>
    <scope>NUCLEOTIDE SEQUENCE</scope>
    <source>
        <strain evidence="4">CGMCC 1.12698</strain>
    </source>
</reference>
<dbReference type="RefSeq" id="WP_188388442.1">
    <property type="nucleotide sequence ID" value="NZ_BMFK01000001.1"/>
</dbReference>
<dbReference type="SUPFAM" id="SSF53756">
    <property type="entry name" value="UDP-Glycosyltransferase/glycogen phosphorylase"/>
    <property type="match status" value="1"/>
</dbReference>
<dbReference type="Pfam" id="PF00534">
    <property type="entry name" value="Glycos_transf_1"/>
    <property type="match status" value="1"/>
</dbReference>
<evidence type="ECO:0000313" key="4">
    <source>
        <dbReference type="EMBL" id="GGE72084.1"/>
    </source>
</evidence>
<accession>A0A917EQL2</accession>
<feature type="compositionally biased region" description="Basic residues" evidence="1">
    <location>
        <begin position="26"/>
        <end position="44"/>
    </location>
</feature>
<dbReference type="AlphaFoldDB" id="A0A917EQL2"/>
<dbReference type="CDD" id="cd03801">
    <property type="entry name" value="GT4_PimA-like"/>
    <property type="match status" value="1"/>
</dbReference>
<sequence>MKLDGQFPYPHIVEALDGYYKGSGRKEKKDKKEKKEKKEKKKKEKEKSTSEVHVEKPEAPRTMSNRRLSILITTFWDYPHTGGLSNYIKTLSEGLRRMGHRVDVVAPNQFPAREVNWLRDECVPSLRSFFSERYGSYNSKILRNQRYLYVYEQMLRKYINLRKYDVFHAQDLFTANILGRLNEEYKKPLFFTNHGMFTFNRVKFDIFKKDSLEEAYYKSIEQKAISYANHLVILSDVFRTPLMQLGAKDADMTTVLTGIEYGMPSYRTSKEQSKKFVIVCVARLGPRKGHNLLLDAITQLPKSMRDNLEVLIVGDGEMREALEKQKRSLGLSMVEFLGTRDDVPYLLSKADVFVLPTLNDSLPVSIIEAMHSGVCVISTSVGGIPELVKHGKTGILIDSGDAKKLAGALKFTMTNHEAREKLADNGKKFARTHLTREAMISHVTAIYQRYVR</sequence>
<dbReference type="InterPro" id="IPR050194">
    <property type="entry name" value="Glycosyltransferase_grp1"/>
</dbReference>